<proteinExistence type="predicted"/>
<keyword evidence="6" id="KW-0598">Phosphotransferase system</keyword>
<dbReference type="GO" id="GO:0016020">
    <property type="term" value="C:membrane"/>
    <property type="evidence" value="ECO:0007669"/>
    <property type="project" value="InterPro"/>
</dbReference>
<dbReference type="RefSeq" id="WP_090829553.1">
    <property type="nucleotide sequence ID" value="NZ_FOBH01000017.1"/>
</dbReference>
<evidence type="ECO:0000256" key="4">
    <source>
        <dbReference type="ARBA" id="ARBA00022597"/>
    </source>
</evidence>
<evidence type="ECO:0000256" key="1">
    <source>
        <dbReference type="ARBA" id="ARBA00004496"/>
    </source>
</evidence>
<dbReference type="PROSITE" id="PS51096">
    <property type="entry name" value="PTS_EIIA_TYPE_4"/>
    <property type="match status" value="1"/>
</dbReference>
<keyword evidence="7" id="KW-0418">Kinase</keyword>
<keyword evidence="4" id="KW-0762">Sugar transport</keyword>
<evidence type="ECO:0000256" key="2">
    <source>
        <dbReference type="ARBA" id="ARBA00022448"/>
    </source>
</evidence>
<evidence type="ECO:0000256" key="3">
    <source>
        <dbReference type="ARBA" id="ARBA00022490"/>
    </source>
</evidence>
<keyword evidence="5" id="KW-0808">Transferase</keyword>
<dbReference type="InterPro" id="IPR033887">
    <property type="entry name" value="PTS_IIA_man"/>
</dbReference>
<comment type="subcellular location">
    <subcellularLocation>
        <location evidence="1">Cytoplasm</location>
    </subcellularLocation>
</comment>
<dbReference type="Gene3D" id="3.40.50.510">
    <property type="entry name" value="Phosphotransferase system, mannose-type IIA component"/>
    <property type="match status" value="1"/>
</dbReference>
<keyword evidence="3" id="KW-0963">Cytoplasm</keyword>
<keyword evidence="10" id="KW-1185">Reference proteome</keyword>
<feature type="domain" description="PTS EIIA type-4" evidence="8">
    <location>
        <begin position="1"/>
        <end position="123"/>
    </location>
</feature>
<dbReference type="Proteomes" id="UP000198620">
    <property type="component" value="Unassembled WGS sequence"/>
</dbReference>
<dbReference type="InterPro" id="IPR004701">
    <property type="entry name" value="PTS_EIIA_man-typ"/>
</dbReference>
<dbReference type="GO" id="GO:0005737">
    <property type="term" value="C:cytoplasm"/>
    <property type="evidence" value="ECO:0007669"/>
    <property type="project" value="UniProtKB-SubCell"/>
</dbReference>
<dbReference type="PANTHER" id="PTHR33799">
    <property type="entry name" value="PTS PERMEASE-RELATED-RELATED"/>
    <property type="match status" value="1"/>
</dbReference>
<dbReference type="OrthoDB" id="8795346at2"/>
<evidence type="ECO:0000256" key="6">
    <source>
        <dbReference type="ARBA" id="ARBA00022683"/>
    </source>
</evidence>
<dbReference type="Pfam" id="PF03610">
    <property type="entry name" value="EIIA-man"/>
    <property type="match status" value="1"/>
</dbReference>
<evidence type="ECO:0000256" key="5">
    <source>
        <dbReference type="ARBA" id="ARBA00022679"/>
    </source>
</evidence>
<accession>A0A1H7RHU9</accession>
<dbReference type="AlphaFoldDB" id="A0A1H7RHU9"/>
<dbReference type="GO" id="GO:0016301">
    <property type="term" value="F:kinase activity"/>
    <property type="evidence" value="ECO:0007669"/>
    <property type="project" value="UniProtKB-KW"/>
</dbReference>
<dbReference type="STRING" id="1233.SAMN05216387_11740"/>
<dbReference type="PANTHER" id="PTHR33799:SF1">
    <property type="entry name" value="PTS SYSTEM MANNOSE-SPECIFIC EIIAB COMPONENT-RELATED"/>
    <property type="match status" value="1"/>
</dbReference>
<evidence type="ECO:0000259" key="8">
    <source>
        <dbReference type="PROSITE" id="PS51096"/>
    </source>
</evidence>
<dbReference type="InterPro" id="IPR036662">
    <property type="entry name" value="PTS_EIIA_man-typ_sf"/>
</dbReference>
<dbReference type="GO" id="GO:0009401">
    <property type="term" value="P:phosphoenolpyruvate-dependent sugar phosphotransferase system"/>
    <property type="evidence" value="ECO:0007669"/>
    <property type="project" value="UniProtKB-KW"/>
</dbReference>
<keyword evidence="2" id="KW-0813">Transport</keyword>
<evidence type="ECO:0000313" key="9">
    <source>
        <dbReference type="EMBL" id="SEL59762.1"/>
    </source>
</evidence>
<evidence type="ECO:0000313" key="10">
    <source>
        <dbReference type="Proteomes" id="UP000198620"/>
    </source>
</evidence>
<sequence>MIGILIVSHGNLGDSLIHCANHVMGDNSRHLTGLSITTQDDPDKAVGKALGLIKQLDQGDGVLILCDICGATPCNIASRLISPGRVECLAGVNLPMLVRALTYRTESLAVAAEKALMGGRDGVIRLFSP</sequence>
<dbReference type="CDD" id="cd00006">
    <property type="entry name" value="PTS_IIA_man"/>
    <property type="match status" value="1"/>
</dbReference>
<name>A0A1H7RHU9_9PROT</name>
<dbReference type="EMBL" id="FOBH01000017">
    <property type="protein sequence ID" value="SEL59762.1"/>
    <property type="molecule type" value="Genomic_DNA"/>
</dbReference>
<dbReference type="InterPro" id="IPR051471">
    <property type="entry name" value="Bacterial_PTS_sugar_comp"/>
</dbReference>
<evidence type="ECO:0000256" key="7">
    <source>
        <dbReference type="ARBA" id="ARBA00022777"/>
    </source>
</evidence>
<gene>
    <name evidence="9" type="ORF">SAMN05216387_11740</name>
</gene>
<protein>
    <submittedName>
        <fullName evidence="9">PTS system, ascorbate-specific IIA component</fullName>
    </submittedName>
</protein>
<reference evidence="9 10" key="1">
    <citation type="submission" date="2016-10" db="EMBL/GenBank/DDBJ databases">
        <authorList>
            <person name="de Groot N.N."/>
        </authorList>
    </citation>
    <scope>NUCLEOTIDE SEQUENCE [LARGE SCALE GENOMIC DNA]</scope>
    <source>
        <strain evidence="9 10">Nv1</strain>
    </source>
</reference>
<dbReference type="SUPFAM" id="SSF53062">
    <property type="entry name" value="PTS system fructose IIA component-like"/>
    <property type="match status" value="1"/>
</dbReference>
<organism evidence="9 10">
    <name type="scientific">Nitrosovibrio tenuis</name>
    <dbReference type="NCBI Taxonomy" id="1233"/>
    <lineage>
        <taxon>Bacteria</taxon>
        <taxon>Pseudomonadati</taxon>
        <taxon>Pseudomonadota</taxon>
        <taxon>Betaproteobacteria</taxon>
        <taxon>Nitrosomonadales</taxon>
        <taxon>Nitrosomonadaceae</taxon>
        <taxon>Nitrosovibrio</taxon>
    </lineage>
</organism>